<dbReference type="RefSeq" id="WP_163763576.1">
    <property type="nucleotide sequence ID" value="NZ_JAAGYR010000001.1"/>
</dbReference>
<proteinExistence type="inferred from homology"/>
<gene>
    <name evidence="8" type="ORF">F9B74_00235</name>
</gene>
<keyword evidence="9" id="KW-1185">Reference proteome</keyword>
<keyword evidence="4 6" id="KW-0808">Transferase</keyword>
<evidence type="ECO:0000256" key="2">
    <source>
        <dbReference type="ARBA" id="ARBA00007441"/>
    </source>
</evidence>
<dbReference type="EC" id="2.6.1.-" evidence="6"/>
<evidence type="ECO:0000256" key="4">
    <source>
        <dbReference type="ARBA" id="ARBA00022679"/>
    </source>
</evidence>
<dbReference type="EMBL" id="JAAGYR010000001">
    <property type="protein sequence ID" value="NEN74758.1"/>
    <property type="molecule type" value="Genomic_DNA"/>
</dbReference>
<dbReference type="GO" id="GO:0008483">
    <property type="term" value="F:transaminase activity"/>
    <property type="evidence" value="ECO:0007669"/>
    <property type="project" value="UniProtKB-KW"/>
</dbReference>
<comment type="similarity">
    <text evidence="2 6">Belongs to the class-I pyridoxal-phosphate-dependent aminotransferase family.</text>
</comment>
<evidence type="ECO:0000259" key="7">
    <source>
        <dbReference type="Pfam" id="PF00155"/>
    </source>
</evidence>
<dbReference type="PROSITE" id="PS00105">
    <property type="entry name" value="AA_TRANSFER_CLASS_1"/>
    <property type="match status" value="1"/>
</dbReference>
<dbReference type="CDD" id="cd00609">
    <property type="entry name" value="AAT_like"/>
    <property type="match status" value="1"/>
</dbReference>
<name>A0A6L9Y4P3_9BURK</name>
<evidence type="ECO:0000313" key="9">
    <source>
        <dbReference type="Proteomes" id="UP000477651"/>
    </source>
</evidence>
<evidence type="ECO:0000256" key="6">
    <source>
        <dbReference type="RuleBase" id="RU000481"/>
    </source>
</evidence>
<comment type="caution">
    <text evidence="8">The sequence shown here is derived from an EMBL/GenBank/DDBJ whole genome shotgun (WGS) entry which is preliminary data.</text>
</comment>
<evidence type="ECO:0000256" key="5">
    <source>
        <dbReference type="ARBA" id="ARBA00022898"/>
    </source>
</evidence>
<dbReference type="PRINTS" id="PR00753">
    <property type="entry name" value="ACCSYNTHASE"/>
</dbReference>
<protein>
    <recommendedName>
        <fullName evidence="6">Aminotransferase</fullName>
        <ecNumber evidence="6">2.6.1.-</ecNumber>
    </recommendedName>
</protein>
<evidence type="ECO:0000313" key="8">
    <source>
        <dbReference type="EMBL" id="NEN74758.1"/>
    </source>
</evidence>
<keyword evidence="5" id="KW-0663">Pyridoxal phosphate</keyword>
<dbReference type="NCBIfam" id="NF005601">
    <property type="entry name" value="PRK07337.1"/>
    <property type="match status" value="1"/>
</dbReference>
<comment type="cofactor">
    <cofactor evidence="1 6">
        <name>pyridoxal 5'-phosphate</name>
        <dbReference type="ChEBI" id="CHEBI:597326"/>
    </cofactor>
</comment>
<dbReference type="SUPFAM" id="SSF53383">
    <property type="entry name" value="PLP-dependent transferases"/>
    <property type="match status" value="1"/>
</dbReference>
<dbReference type="PANTHER" id="PTHR46383:SF2">
    <property type="entry name" value="AMINOTRANSFERASE"/>
    <property type="match status" value="1"/>
</dbReference>
<organism evidence="8 9">
    <name type="scientific">Pelistega ratti</name>
    <dbReference type="NCBI Taxonomy" id="2652177"/>
    <lineage>
        <taxon>Bacteria</taxon>
        <taxon>Pseudomonadati</taxon>
        <taxon>Pseudomonadota</taxon>
        <taxon>Betaproteobacteria</taxon>
        <taxon>Burkholderiales</taxon>
        <taxon>Alcaligenaceae</taxon>
        <taxon>Pelistega</taxon>
    </lineage>
</organism>
<dbReference type="InterPro" id="IPR015424">
    <property type="entry name" value="PyrdxlP-dep_Trfase"/>
</dbReference>
<keyword evidence="3 6" id="KW-0032">Aminotransferase</keyword>
<feature type="domain" description="Aminotransferase class I/classII large" evidence="7">
    <location>
        <begin position="32"/>
        <end position="380"/>
    </location>
</feature>
<dbReference type="GO" id="GO:0006520">
    <property type="term" value="P:amino acid metabolic process"/>
    <property type="evidence" value="ECO:0007669"/>
    <property type="project" value="InterPro"/>
</dbReference>
<dbReference type="InterPro" id="IPR050596">
    <property type="entry name" value="AspAT/PAT-like"/>
</dbReference>
<dbReference type="Pfam" id="PF00155">
    <property type="entry name" value="Aminotran_1_2"/>
    <property type="match status" value="1"/>
</dbReference>
<accession>A0A6L9Y4P3</accession>
<dbReference type="InterPro" id="IPR015421">
    <property type="entry name" value="PyrdxlP-dep_Trfase_major"/>
</dbReference>
<dbReference type="GO" id="GO:0030170">
    <property type="term" value="F:pyridoxal phosphate binding"/>
    <property type="evidence" value="ECO:0007669"/>
    <property type="project" value="InterPro"/>
</dbReference>
<evidence type="ECO:0000256" key="3">
    <source>
        <dbReference type="ARBA" id="ARBA00022576"/>
    </source>
</evidence>
<dbReference type="InterPro" id="IPR004839">
    <property type="entry name" value="Aminotransferase_I/II_large"/>
</dbReference>
<evidence type="ECO:0000256" key="1">
    <source>
        <dbReference type="ARBA" id="ARBA00001933"/>
    </source>
</evidence>
<dbReference type="Proteomes" id="UP000477651">
    <property type="component" value="Unassembled WGS sequence"/>
</dbReference>
<reference evidence="8 9" key="1">
    <citation type="submission" date="2020-02" db="EMBL/GenBank/DDBJ databases">
        <title>Pelistega sp. NLN82 were isolated from wild rodents of the Hainan Island.</title>
        <authorList>
            <person name="Niu N."/>
            <person name="Zhou J."/>
        </authorList>
    </citation>
    <scope>NUCLEOTIDE SEQUENCE [LARGE SCALE GENOMIC DNA]</scope>
    <source>
        <strain evidence="8 9">NLN82</strain>
    </source>
</reference>
<dbReference type="InterPro" id="IPR004838">
    <property type="entry name" value="NHTrfase_class1_PyrdxlP-BS"/>
</dbReference>
<dbReference type="PANTHER" id="PTHR46383">
    <property type="entry name" value="ASPARTATE AMINOTRANSFERASE"/>
    <property type="match status" value="1"/>
</dbReference>
<dbReference type="AlphaFoldDB" id="A0A6L9Y4P3"/>
<dbReference type="Gene3D" id="3.40.640.10">
    <property type="entry name" value="Type I PLP-dependent aspartate aminotransferase-like (Major domain)"/>
    <property type="match status" value="1"/>
</dbReference>
<sequence length="389" mass="42922">MLAAASRIHQAVTFQAVEFAKQAQYLREQGHDIISLGIGEPDFTAPPIVIDTLHKVASAGLSGYSPALGITPLRKHIADYYNNTFGTNICYEQIIITTGASGALSLACLSLLNPGDEILMPDPYYPANFNFILAAGASTRLIPCTPEERYQLSADKIAQHWDEKTKGVLIASPSNPTGTSVTPDELQKIFSLVKSKGGFVILDEIYLGLSYDGAVQSGLVFDKDIIVINSFSKFFNMTGWRLGWMIAPTYFVPHIEKLTSSLNICPPTLAQHAAIACFSDEAMAIYHERKQAFKERRDYLLKALEHLKLVVPVKPDGAFYIYADISYYSHDSMDFCQRLLQETGIAIIPGLDFGPTGAKQMIRISYATAIDRLKEAIARLEIFLPTLLK</sequence>